<evidence type="ECO:0000313" key="4">
    <source>
        <dbReference type="Proteomes" id="UP000053695"/>
    </source>
</evidence>
<accession>N6VP47</accession>
<dbReference type="GO" id="GO:0052837">
    <property type="term" value="P:thiazole biosynthetic process"/>
    <property type="evidence" value="ECO:0007669"/>
    <property type="project" value="TreeGrafter"/>
</dbReference>
<dbReference type="SUPFAM" id="SSF143437">
    <property type="entry name" value="THUMP domain-like"/>
    <property type="match status" value="1"/>
</dbReference>
<dbReference type="EMBL" id="APMM01000063">
    <property type="protein sequence ID" value="ENN95620.1"/>
    <property type="molecule type" value="Genomic_DNA"/>
</dbReference>
<reference evidence="3 4" key="1">
    <citation type="journal article" date="2013" name="Genome Announc.">
        <title>Draft Genome Sequence of a Highly Flagellated, Fast-Swimming Archaeon, Methanocaldococcus villosus Strain KIN24-T80 (DSM 22612).</title>
        <authorList>
            <person name="Thennarasu S."/>
            <person name="Polireddy D."/>
            <person name="Antony A."/>
            <person name="Yada M.R."/>
            <person name="Algarawi S."/>
            <person name="Sivakumar N."/>
        </authorList>
    </citation>
    <scope>NUCLEOTIDE SEQUENCE [LARGE SCALE GENOMIC DNA]</scope>
    <source>
        <strain evidence="3 4">KIN24-T80</strain>
    </source>
</reference>
<dbReference type="Gene3D" id="3.40.50.150">
    <property type="entry name" value="Vaccinia Virus protein VP39"/>
    <property type="match status" value="1"/>
</dbReference>
<dbReference type="Proteomes" id="UP000053695">
    <property type="component" value="Unassembled WGS sequence"/>
</dbReference>
<feature type="domain" description="THUMP" evidence="2">
    <location>
        <begin position="15"/>
        <end position="136"/>
    </location>
</feature>
<organism evidence="3 4">
    <name type="scientific">Methanocaldococcus villosus KIN24-T80</name>
    <dbReference type="NCBI Taxonomy" id="1069083"/>
    <lineage>
        <taxon>Archaea</taxon>
        <taxon>Methanobacteriati</taxon>
        <taxon>Methanobacteriota</taxon>
        <taxon>Methanomada group</taxon>
        <taxon>Methanococci</taxon>
        <taxon>Methanococcales</taxon>
        <taxon>Methanocaldococcaceae</taxon>
        <taxon>Methanocaldococcus</taxon>
    </lineage>
</organism>
<dbReference type="CDD" id="cd02440">
    <property type="entry name" value="AdoMet_MTases"/>
    <property type="match status" value="1"/>
</dbReference>
<dbReference type="GO" id="GO:0003723">
    <property type="term" value="F:RNA binding"/>
    <property type="evidence" value="ECO:0007669"/>
    <property type="project" value="UniProtKB-UniRule"/>
</dbReference>
<sequence length="317" mass="37348">MLITTKPGFEPYLMKELKKRGYRVRYTIFRGILLLEDDLKDFNINYIFKAIPIERACSLENLKETIFNLIKEKNLKGKFVVRVNRRGRHKFTSEELEKFLGKEIVDNFNLKVDLKNYDFKINIEILQDKVYVSIFDKNFKEIVFKKNIEKLEKINRYKERPLNRSERKMSELMEKFPFIFENLNTVLDIGSAPGGWVKVLSKRAKKVYAIDRADLKVKADNIIHIKEKAENVNIDEEVDLITNDTNLYPKESMILTLKFLKNLKSGGYIIQTVKSCKENIKNDINEVINLAKDLELFKVVKLKANTKNEITLIFKKH</sequence>
<keyword evidence="4" id="KW-1185">Reference proteome</keyword>
<keyword evidence="1" id="KW-0694">RNA-binding</keyword>
<dbReference type="Pfam" id="PF02926">
    <property type="entry name" value="THUMP"/>
    <property type="match status" value="1"/>
</dbReference>
<dbReference type="GO" id="GO:0008168">
    <property type="term" value="F:methyltransferase activity"/>
    <property type="evidence" value="ECO:0007669"/>
    <property type="project" value="InterPro"/>
</dbReference>
<dbReference type="PANTHER" id="PTHR43209:SF1">
    <property type="entry name" value="TRNA SULFURTRANSFERASE"/>
    <property type="match status" value="1"/>
</dbReference>
<dbReference type="InterPro" id="IPR004114">
    <property type="entry name" value="THUMP_dom"/>
</dbReference>
<dbReference type="InterPro" id="IPR050102">
    <property type="entry name" value="tRNA_sulfurtransferase_ThiI"/>
</dbReference>
<evidence type="ECO:0000256" key="1">
    <source>
        <dbReference type="PROSITE-ProRule" id="PRU00529"/>
    </source>
</evidence>
<dbReference type="AlphaFoldDB" id="N6VP47"/>
<dbReference type="CDD" id="cd11715">
    <property type="entry name" value="THUMP_AdoMetMT"/>
    <property type="match status" value="1"/>
</dbReference>
<dbReference type="Pfam" id="PF01728">
    <property type="entry name" value="FtsJ"/>
    <property type="match status" value="1"/>
</dbReference>
<dbReference type="Gene3D" id="3.30.2130.30">
    <property type="match status" value="1"/>
</dbReference>
<dbReference type="InterPro" id="IPR002877">
    <property type="entry name" value="RNA_MeTrfase_FtsJ_dom"/>
</dbReference>
<dbReference type="PANTHER" id="PTHR43209">
    <property type="entry name" value="TRNA SULFURTRANSFERASE"/>
    <property type="match status" value="1"/>
</dbReference>
<proteinExistence type="predicted"/>
<evidence type="ECO:0000313" key="3">
    <source>
        <dbReference type="EMBL" id="ENN95620.1"/>
    </source>
</evidence>
<gene>
    <name evidence="3" type="ORF">J422_06857</name>
</gene>
<dbReference type="SMART" id="SM00981">
    <property type="entry name" value="THUMP"/>
    <property type="match status" value="1"/>
</dbReference>
<name>N6VP47_9EURY</name>
<dbReference type="SUPFAM" id="SSF53335">
    <property type="entry name" value="S-adenosyl-L-methionine-dependent methyltransferases"/>
    <property type="match status" value="1"/>
</dbReference>
<dbReference type="PROSITE" id="PS51165">
    <property type="entry name" value="THUMP"/>
    <property type="match status" value="1"/>
</dbReference>
<protein>
    <submittedName>
        <fullName evidence="3">THUMP domain-containing protein</fullName>
    </submittedName>
</protein>
<dbReference type="GO" id="GO:0002937">
    <property type="term" value="P:tRNA 4-thiouridine biosynthesis"/>
    <property type="evidence" value="ECO:0007669"/>
    <property type="project" value="TreeGrafter"/>
</dbReference>
<dbReference type="STRING" id="1069083.GCA_000371805_01076"/>
<dbReference type="PATRIC" id="fig|1069083.5.peg.1330"/>
<dbReference type="GO" id="GO:0005829">
    <property type="term" value="C:cytosol"/>
    <property type="evidence" value="ECO:0007669"/>
    <property type="project" value="TreeGrafter"/>
</dbReference>
<comment type="caution">
    <text evidence="3">The sequence shown here is derived from an EMBL/GenBank/DDBJ whole genome shotgun (WGS) entry which is preliminary data.</text>
</comment>
<evidence type="ECO:0000259" key="2">
    <source>
        <dbReference type="PROSITE" id="PS51165"/>
    </source>
</evidence>
<dbReference type="InterPro" id="IPR029063">
    <property type="entry name" value="SAM-dependent_MTases_sf"/>
</dbReference>
<dbReference type="GO" id="GO:0032259">
    <property type="term" value="P:methylation"/>
    <property type="evidence" value="ECO:0007669"/>
    <property type="project" value="InterPro"/>
</dbReference>